<comment type="caution">
    <text evidence="1">The sequence shown here is derived from an EMBL/GenBank/DDBJ whole genome shotgun (WGS) entry which is preliminary data.</text>
</comment>
<accession>A0ABQ8JM34</accession>
<dbReference type="EMBL" id="NJHN03000032">
    <property type="protein sequence ID" value="KAH9423495.1"/>
    <property type="molecule type" value="Genomic_DNA"/>
</dbReference>
<dbReference type="Proteomes" id="UP000887458">
    <property type="component" value="Unassembled WGS sequence"/>
</dbReference>
<evidence type="ECO:0000313" key="2">
    <source>
        <dbReference type="Proteomes" id="UP000887458"/>
    </source>
</evidence>
<reference evidence="1 2" key="1">
    <citation type="journal article" date="2018" name="J. Allergy Clin. Immunol.">
        <title>High-quality assembly of Dermatophagoides pteronyssinus genome and transcriptome reveals a wide range of novel allergens.</title>
        <authorList>
            <person name="Liu X.Y."/>
            <person name="Yang K.Y."/>
            <person name="Wang M.Q."/>
            <person name="Kwok J.S."/>
            <person name="Zeng X."/>
            <person name="Yang Z."/>
            <person name="Xiao X.J."/>
            <person name="Lau C.P."/>
            <person name="Li Y."/>
            <person name="Huang Z.M."/>
            <person name="Ba J.G."/>
            <person name="Yim A.K."/>
            <person name="Ouyang C.Y."/>
            <person name="Ngai S.M."/>
            <person name="Chan T.F."/>
            <person name="Leung E.L."/>
            <person name="Liu L."/>
            <person name="Liu Z.G."/>
            <person name="Tsui S.K."/>
        </authorList>
    </citation>
    <scope>NUCLEOTIDE SEQUENCE [LARGE SCALE GENOMIC DNA]</scope>
    <source>
        <strain evidence="1">Derp</strain>
    </source>
</reference>
<sequence length="72" mass="8101">MTILTFRRMIRFFGHNFNQLVRQLKIHCLNLVIRVQTPGNDGSPQPIPQEIIPARNQCPSSDCTCSGPPLSP</sequence>
<reference evidence="1 2" key="2">
    <citation type="journal article" date="2022" name="Mol. Biol. Evol.">
        <title>Comparative Genomics Reveals Insights into the Divergent Evolution of Astigmatic Mites and Household Pest Adaptations.</title>
        <authorList>
            <person name="Xiong Q."/>
            <person name="Wan A.T."/>
            <person name="Liu X."/>
            <person name="Fung C.S."/>
            <person name="Xiao X."/>
            <person name="Malainual N."/>
            <person name="Hou J."/>
            <person name="Wang L."/>
            <person name="Wang M."/>
            <person name="Yang K.Y."/>
            <person name="Cui Y."/>
            <person name="Leung E.L."/>
            <person name="Nong W."/>
            <person name="Shin S.K."/>
            <person name="Au S.W."/>
            <person name="Jeong K.Y."/>
            <person name="Chew F.T."/>
            <person name="Hui J.H."/>
            <person name="Leung T.F."/>
            <person name="Tungtrongchitr A."/>
            <person name="Zhong N."/>
            <person name="Liu Z."/>
            <person name="Tsui S.K."/>
        </authorList>
    </citation>
    <scope>NUCLEOTIDE SEQUENCE [LARGE SCALE GENOMIC DNA]</scope>
    <source>
        <strain evidence="1">Derp</strain>
    </source>
</reference>
<name>A0ABQ8JM34_DERPT</name>
<gene>
    <name evidence="1" type="ORF">DERP_003774</name>
</gene>
<keyword evidence="2" id="KW-1185">Reference proteome</keyword>
<protein>
    <submittedName>
        <fullName evidence="1">Uncharacterized protein</fullName>
    </submittedName>
</protein>
<proteinExistence type="predicted"/>
<organism evidence="1 2">
    <name type="scientific">Dermatophagoides pteronyssinus</name>
    <name type="common">European house dust mite</name>
    <dbReference type="NCBI Taxonomy" id="6956"/>
    <lineage>
        <taxon>Eukaryota</taxon>
        <taxon>Metazoa</taxon>
        <taxon>Ecdysozoa</taxon>
        <taxon>Arthropoda</taxon>
        <taxon>Chelicerata</taxon>
        <taxon>Arachnida</taxon>
        <taxon>Acari</taxon>
        <taxon>Acariformes</taxon>
        <taxon>Sarcoptiformes</taxon>
        <taxon>Astigmata</taxon>
        <taxon>Psoroptidia</taxon>
        <taxon>Analgoidea</taxon>
        <taxon>Pyroglyphidae</taxon>
        <taxon>Dermatophagoidinae</taxon>
        <taxon>Dermatophagoides</taxon>
    </lineage>
</organism>
<evidence type="ECO:0000313" key="1">
    <source>
        <dbReference type="EMBL" id="KAH9423495.1"/>
    </source>
</evidence>